<dbReference type="InterPro" id="IPR032675">
    <property type="entry name" value="LRR_dom_sf"/>
</dbReference>
<comment type="caution">
    <text evidence="1">The sequence shown here is derived from an EMBL/GenBank/DDBJ whole genome shotgun (WGS) entry which is preliminary data.</text>
</comment>
<name>K0TQL6_THAOC</name>
<dbReference type="SUPFAM" id="SSF52047">
    <property type="entry name" value="RNI-like"/>
    <property type="match status" value="1"/>
</dbReference>
<dbReference type="SMART" id="SM00368">
    <property type="entry name" value="LRR_RI"/>
    <property type="match status" value="3"/>
</dbReference>
<dbReference type="OrthoDB" id="120976at2759"/>
<keyword evidence="2" id="KW-1185">Reference proteome</keyword>
<organism evidence="1 2">
    <name type="scientific">Thalassiosira oceanica</name>
    <name type="common">Marine diatom</name>
    <dbReference type="NCBI Taxonomy" id="159749"/>
    <lineage>
        <taxon>Eukaryota</taxon>
        <taxon>Sar</taxon>
        <taxon>Stramenopiles</taxon>
        <taxon>Ochrophyta</taxon>
        <taxon>Bacillariophyta</taxon>
        <taxon>Coscinodiscophyceae</taxon>
        <taxon>Thalassiosirophycidae</taxon>
        <taxon>Thalassiosirales</taxon>
        <taxon>Thalassiosiraceae</taxon>
        <taxon>Thalassiosira</taxon>
    </lineage>
</organism>
<sequence>VWKNSLSGMAETYASEANGLDDDDMAGLALTNRGLQCGIPSLAACTGIQELELECLGLSFNSCAALGVISPQMAALLKLSLKGNSIDDDCVQVLVRGLVQCRHLYELNLNKNLIGDNGLELLVQGLPTSVDSLELSDNEVTLSRQLPLSRFKALNLGGNELSSVCPRVIAASLADPECRLETLYLDNIGIGDEENRLEYIFDLLCDTANINATHGSNHTLGFLGHVADIPQGIKMLLELNSDQDKSCVAAKKILLTNRHLDMRPLFDWEFDLLPYMVTWLDRFAESLLDLKLSSIFQFVRAMPVDFVDKVTEEKGQKCCRNSLWPW</sequence>
<dbReference type="Gene3D" id="3.80.10.10">
    <property type="entry name" value="Ribonuclease Inhibitor"/>
    <property type="match status" value="2"/>
</dbReference>
<feature type="non-terminal residue" evidence="1">
    <location>
        <position position="1"/>
    </location>
</feature>
<reference evidence="1 2" key="1">
    <citation type="journal article" date="2012" name="Genome Biol.">
        <title>Genome and low-iron response of an oceanic diatom adapted to chronic iron limitation.</title>
        <authorList>
            <person name="Lommer M."/>
            <person name="Specht M."/>
            <person name="Roy A.S."/>
            <person name="Kraemer L."/>
            <person name="Andreson R."/>
            <person name="Gutowska M.A."/>
            <person name="Wolf J."/>
            <person name="Bergner S.V."/>
            <person name="Schilhabel M.B."/>
            <person name="Klostermeier U.C."/>
            <person name="Beiko R.G."/>
            <person name="Rosenstiel P."/>
            <person name="Hippler M."/>
            <person name="Laroche J."/>
        </authorList>
    </citation>
    <scope>NUCLEOTIDE SEQUENCE [LARGE SCALE GENOMIC DNA]</scope>
    <source>
        <strain evidence="1 2">CCMP1005</strain>
    </source>
</reference>
<evidence type="ECO:0000313" key="1">
    <source>
        <dbReference type="EMBL" id="EJK76262.1"/>
    </source>
</evidence>
<dbReference type="Pfam" id="PF13516">
    <property type="entry name" value="LRR_6"/>
    <property type="match status" value="1"/>
</dbReference>
<dbReference type="Proteomes" id="UP000266841">
    <property type="component" value="Unassembled WGS sequence"/>
</dbReference>
<accession>K0TQL6</accession>
<dbReference type="InterPro" id="IPR001611">
    <property type="entry name" value="Leu-rich_rpt"/>
</dbReference>
<evidence type="ECO:0000313" key="2">
    <source>
        <dbReference type="Proteomes" id="UP000266841"/>
    </source>
</evidence>
<dbReference type="AlphaFoldDB" id="K0TQL6"/>
<proteinExistence type="predicted"/>
<dbReference type="EMBL" id="AGNL01002394">
    <property type="protein sequence ID" value="EJK76262.1"/>
    <property type="molecule type" value="Genomic_DNA"/>
</dbReference>
<gene>
    <name evidence="1" type="ORF">THAOC_01984</name>
</gene>
<protein>
    <submittedName>
        <fullName evidence="1">Uncharacterized protein</fullName>
    </submittedName>
</protein>